<dbReference type="InterPro" id="IPR001841">
    <property type="entry name" value="Znf_RING"/>
</dbReference>
<dbReference type="AlphaFoldDB" id="A0A2C9USX3"/>
<sequence length="180" mass="20382">MMLMFLADHLHLSQPFMMMPPSAPPLLSLDSLLAYTYYTAQSINSSANITWWWIPASIILVLLLFLIFLWYFIFRNHVNIILDIESGVAPNEDDQPATVVAAAPTKPRLTGQAVEEAFPTFAYGENENCYECAICLEELKDGDKCRMFLPSCNHTFHKACVDLWLSEDNTCPLCRVVLLS</sequence>
<dbReference type="InterPro" id="IPR013083">
    <property type="entry name" value="Znf_RING/FYVE/PHD"/>
</dbReference>
<protein>
    <recommendedName>
        <fullName evidence="2">RING-type E3 ubiquitin transferase</fullName>
        <ecNumber evidence="2">2.3.2.27</ecNumber>
    </recommendedName>
</protein>
<accession>A0A2C9USX3</accession>
<proteinExistence type="inferred from homology"/>
<comment type="catalytic activity">
    <reaction evidence="1">
        <text>S-ubiquitinyl-[E2 ubiquitin-conjugating enzyme]-L-cysteine + [acceptor protein]-L-lysine = [E2 ubiquitin-conjugating enzyme]-L-cysteine + N(6)-ubiquitinyl-[acceptor protein]-L-lysine.</text>
        <dbReference type="EC" id="2.3.2.27"/>
    </reaction>
</comment>
<evidence type="ECO:0000256" key="4">
    <source>
        <dbReference type="ARBA" id="ARBA00022771"/>
    </source>
</evidence>
<keyword evidence="9" id="KW-0812">Transmembrane</keyword>
<dbReference type="GO" id="GO:0061630">
    <property type="term" value="F:ubiquitin protein ligase activity"/>
    <property type="evidence" value="ECO:0007669"/>
    <property type="project" value="UniProtKB-EC"/>
</dbReference>
<dbReference type="Pfam" id="PF13639">
    <property type="entry name" value="zf-RING_2"/>
    <property type="match status" value="1"/>
</dbReference>
<comment type="similarity">
    <text evidence="7">Belongs to the RING-type zinc finger family. ATL subfamily.</text>
</comment>
<evidence type="ECO:0000256" key="1">
    <source>
        <dbReference type="ARBA" id="ARBA00000900"/>
    </source>
</evidence>
<evidence type="ECO:0000256" key="5">
    <source>
        <dbReference type="ARBA" id="ARBA00022786"/>
    </source>
</evidence>
<feature type="domain" description="RING-type" evidence="10">
    <location>
        <begin position="132"/>
        <end position="175"/>
    </location>
</feature>
<dbReference type="Gene3D" id="3.30.40.10">
    <property type="entry name" value="Zinc/RING finger domain, C3HC4 (zinc finger)"/>
    <property type="match status" value="1"/>
</dbReference>
<dbReference type="EMBL" id="CM004398">
    <property type="protein sequence ID" value="OAY34468.1"/>
    <property type="molecule type" value="Genomic_DNA"/>
</dbReference>
<dbReference type="GO" id="GO:0008270">
    <property type="term" value="F:zinc ion binding"/>
    <property type="evidence" value="ECO:0007669"/>
    <property type="project" value="UniProtKB-KW"/>
</dbReference>
<evidence type="ECO:0000256" key="7">
    <source>
        <dbReference type="ARBA" id="ARBA00024209"/>
    </source>
</evidence>
<dbReference type="InterPro" id="IPR053238">
    <property type="entry name" value="RING-H2_zinc_finger"/>
</dbReference>
<feature type="transmembrane region" description="Helical" evidence="9">
    <location>
        <begin position="50"/>
        <end position="73"/>
    </location>
</feature>
<name>A0A2C9USX3_MANES</name>
<keyword evidence="5" id="KW-0833">Ubl conjugation pathway</keyword>
<gene>
    <name evidence="11" type="ORF">MANES_12G022800</name>
</gene>
<organism evidence="11">
    <name type="scientific">Manihot esculenta</name>
    <name type="common">Cassava</name>
    <name type="synonym">Jatropha manihot</name>
    <dbReference type="NCBI Taxonomy" id="3983"/>
    <lineage>
        <taxon>Eukaryota</taxon>
        <taxon>Viridiplantae</taxon>
        <taxon>Streptophyta</taxon>
        <taxon>Embryophyta</taxon>
        <taxon>Tracheophyta</taxon>
        <taxon>Spermatophyta</taxon>
        <taxon>Magnoliopsida</taxon>
        <taxon>eudicotyledons</taxon>
        <taxon>Gunneridae</taxon>
        <taxon>Pentapetalae</taxon>
        <taxon>rosids</taxon>
        <taxon>fabids</taxon>
        <taxon>Malpighiales</taxon>
        <taxon>Euphorbiaceae</taxon>
        <taxon>Crotonoideae</taxon>
        <taxon>Manihoteae</taxon>
        <taxon>Manihot</taxon>
    </lineage>
</organism>
<evidence type="ECO:0000256" key="3">
    <source>
        <dbReference type="ARBA" id="ARBA00022723"/>
    </source>
</evidence>
<dbReference type="PROSITE" id="PS50089">
    <property type="entry name" value="ZF_RING_2"/>
    <property type="match status" value="1"/>
</dbReference>
<evidence type="ECO:0000259" key="10">
    <source>
        <dbReference type="PROSITE" id="PS50089"/>
    </source>
</evidence>
<keyword evidence="4 8" id="KW-0863">Zinc-finger</keyword>
<dbReference type="EC" id="2.3.2.27" evidence="2"/>
<dbReference type="PANTHER" id="PTHR14155:SF627">
    <property type="entry name" value="OS06G0192800 PROTEIN"/>
    <property type="match status" value="1"/>
</dbReference>
<keyword evidence="3" id="KW-0479">Metal-binding</keyword>
<evidence type="ECO:0000256" key="2">
    <source>
        <dbReference type="ARBA" id="ARBA00012483"/>
    </source>
</evidence>
<keyword evidence="6" id="KW-0862">Zinc</keyword>
<dbReference type="SMART" id="SM00184">
    <property type="entry name" value="RING"/>
    <property type="match status" value="1"/>
</dbReference>
<evidence type="ECO:0000256" key="8">
    <source>
        <dbReference type="PROSITE-ProRule" id="PRU00175"/>
    </source>
</evidence>
<dbReference type="GO" id="GO:0016567">
    <property type="term" value="P:protein ubiquitination"/>
    <property type="evidence" value="ECO:0000318"/>
    <property type="project" value="GO_Central"/>
</dbReference>
<reference evidence="11" key="1">
    <citation type="submission" date="2016-02" db="EMBL/GenBank/DDBJ databases">
        <title>WGS assembly of Manihot esculenta.</title>
        <authorList>
            <person name="Bredeson J.V."/>
            <person name="Prochnik S.E."/>
            <person name="Lyons J.B."/>
            <person name="Schmutz J."/>
            <person name="Grimwood J."/>
            <person name="Vrebalov J."/>
            <person name="Bart R.S."/>
            <person name="Amuge T."/>
            <person name="Ferguson M.E."/>
            <person name="Green R."/>
            <person name="Putnam N."/>
            <person name="Stites J."/>
            <person name="Rounsley S."/>
            <person name="Rokhsar D.S."/>
        </authorList>
    </citation>
    <scope>NUCLEOTIDE SEQUENCE [LARGE SCALE GENOMIC DNA]</scope>
    <source>
        <tissue evidence="11">Leaf</tissue>
    </source>
</reference>
<evidence type="ECO:0000256" key="6">
    <source>
        <dbReference type="ARBA" id="ARBA00022833"/>
    </source>
</evidence>
<evidence type="ECO:0000313" key="11">
    <source>
        <dbReference type="EMBL" id="OAY34468.1"/>
    </source>
</evidence>
<keyword evidence="9" id="KW-0472">Membrane</keyword>
<keyword evidence="9" id="KW-1133">Transmembrane helix</keyword>
<dbReference type="CDD" id="cd16461">
    <property type="entry name" value="RING-H2_EL5-like"/>
    <property type="match status" value="1"/>
</dbReference>
<dbReference type="PANTHER" id="PTHR14155">
    <property type="entry name" value="RING FINGER DOMAIN-CONTAINING"/>
    <property type="match status" value="1"/>
</dbReference>
<dbReference type="SUPFAM" id="SSF57850">
    <property type="entry name" value="RING/U-box"/>
    <property type="match status" value="1"/>
</dbReference>
<evidence type="ECO:0000256" key="9">
    <source>
        <dbReference type="SAM" id="Phobius"/>
    </source>
</evidence>